<evidence type="ECO:0000313" key="3">
    <source>
        <dbReference type="Proteomes" id="UP000053144"/>
    </source>
</evidence>
<name>A0A0L9VM21_PHAAN</name>
<feature type="region of interest" description="Disordered" evidence="1">
    <location>
        <begin position="1"/>
        <end position="20"/>
    </location>
</feature>
<dbReference type="Gramene" id="KOM55794">
    <property type="protein sequence ID" value="KOM55794"/>
    <property type="gene ID" value="LR48_Vigan10g168600"/>
</dbReference>
<reference evidence="3" key="1">
    <citation type="journal article" date="2015" name="Proc. Natl. Acad. Sci. U.S.A.">
        <title>Genome sequencing of adzuki bean (Vigna angularis) provides insight into high starch and low fat accumulation and domestication.</title>
        <authorList>
            <person name="Yang K."/>
            <person name="Tian Z."/>
            <person name="Chen C."/>
            <person name="Luo L."/>
            <person name="Zhao B."/>
            <person name="Wang Z."/>
            <person name="Yu L."/>
            <person name="Li Y."/>
            <person name="Sun Y."/>
            <person name="Li W."/>
            <person name="Chen Y."/>
            <person name="Li Y."/>
            <person name="Zhang Y."/>
            <person name="Ai D."/>
            <person name="Zhao J."/>
            <person name="Shang C."/>
            <person name="Ma Y."/>
            <person name="Wu B."/>
            <person name="Wang M."/>
            <person name="Gao L."/>
            <person name="Sun D."/>
            <person name="Zhang P."/>
            <person name="Guo F."/>
            <person name="Wang W."/>
            <person name="Li Y."/>
            <person name="Wang J."/>
            <person name="Varshney R.K."/>
            <person name="Wang J."/>
            <person name="Ling H.Q."/>
            <person name="Wan P."/>
        </authorList>
    </citation>
    <scope>NUCLEOTIDE SEQUENCE</scope>
    <source>
        <strain evidence="3">cv. Jingnong 6</strain>
    </source>
</reference>
<gene>
    <name evidence="2" type="ORF">LR48_Vigan10g168600</name>
</gene>
<accession>A0A0L9VM21</accession>
<proteinExistence type="predicted"/>
<organism evidence="2 3">
    <name type="scientific">Phaseolus angularis</name>
    <name type="common">Azuki bean</name>
    <name type="synonym">Vigna angularis</name>
    <dbReference type="NCBI Taxonomy" id="3914"/>
    <lineage>
        <taxon>Eukaryota</taxon>
        <taxon>Viridiplantae</taxon>
        <taxon>Streptophyta</taxon>
        <taxon>Embryophyta</taxon>
        <taxon>Tracheophyta</taxon>
        <taxon>Spermatophyta</taxon>
        <taxon>Magnoliopsida</taxon>
        <taxon>eudicotyledons</taxon>
        <taxon>Gunneridae</taxon>
        <taxon>Pentapetalae</taxon>
        <taxon>rosids</taxon>
        <taxon>fabids</taxon>
        <taxon>Fabales</taxon>
        <taxon>Fabaceae</taxon>
        <taxon>Papilionoideae</taxon>
        <taxon>50 kb inversion clade</taxon>
        <taxon>NPAAA clade</taxon>
        <taxon>indigoferoid/millettioid clade</taxon>
        <taxon>Phaseoleae</taxon>
        <taxon>Vigna</taxon>
    </lineage>
</organism>
<protein>
    <submittedName>
        <fullName evidence="2">Uncharacterized protein</fullName>
    </submittedName>
</protein>
<dbReference type="AlphaFoldDB" id="A0A0L9VM21"/>
<evidence type="ECO:0000256" key="1">
    <source>
        <dbReference type="SAM" id="MobiDB-lite"/>
    </source>
</evidence>
<feature type="region of interest" description="Disordered" evidence="1">
    <location>
        <begin position="33"/>
        <end position="70"/>
    </location>
</feature>
<sequence length="168" mass="19816">MGEGVNESWVRSGRAHKHRKVVVMEKSRAWVHHDVDVGASMKDKKDDQPRPKMKDDQPTPKKLQKRKRRENFMRALDEQENLIAELKRRVVVLEAELVEEKARRRNEDDGGQSVPREELSMNIGFFFPGGMSTNQPSMKTYVRMGSRRRYKSRELRTPYIGFVRIKYE</sequence>
<evidence type="ECO:0000313" key="2">
    <source>
        <dbReference type="EMBL" id="KOM55794.1"/>
    </source>
</evidence>
<dbReference type="EMBL" id="CM003380">
    <property type="protein sequence ID" value="KOM55794.1"/>
    <property type="molecule type" value="Genomic_DNA"/>
</dbReference>
<feature type="compositionally biased region" description="Basic and acidic residues" evidence="1">
    <location>
        <begin position="33"/>
        <end position="59"/>
    </location>
</feature>
<dbReference type="Proteomes" id="UP000053144">
    <property type="component" value="Chromosome 10"/>
</dbReference>